<dbReference type="InterPro" id="IPR036397">
    <property type="entry name" value="RNaseH_sf"/>
</dbReference>
<gene>
    <name evidence="2" type="ORF">G3I59_43770</name>
</gene>
<dbReference type="PANTHER" id="PTHR46889:SF4">
    <property type="entry name" value="TRANSPOSASE INSO FOR INSERTION SEQUENCE ELEMENT IS911B-RELATED"/>
    <property type="match status" value="1"/>
</dbReference>
<proteinExistence type="predicted"/>
<dbReference type="PANTHER" id="PTHR46889">
    <property type="entry name" value="TRANSPOSASE INSF FOR INSERTION SEQUENCE IS3B-RELATED"/>
    <property type="match status" value="1"/>
</dbReference>
<feature type="compositionally biased region" description="Polar residues" evidence="1">
    <location>
        <begin position="1"/>
        <end position="10"/>
    </location>
</feature>
<dbReference type="Proteomes" id="UP000470404">
    <property type="component" value="Unassembled WGS sequence"/>
</dbReference>
<name>A0ABX0C3P0_9PSEU</name>
<feature type="compositionally biased region" description="Low complexity" evidence="1">
    <location>
        <begin position="12"/>
        <end position="25"/>
    </location>
</feature>
<organism evidence="2 3">
    <name type="scientific">Amycolatopsis rubida</name>
    <dbReference type="NCBI Taxonomy" id="112413"/>
    <lineage>
        <taxon>Bacteria</taxon>
        <taxon>Bacillati</taxon>
        <taxon>Actinomycetota</taxon>
        <taxon>Actinomycetes</taxon>
        <taxon>Pseudonocardiales</taxon>
        <taxon>Pseudonocardiaceae</taxon>
        <taxon>Amycolatopsis</taxon>
    </lineage>
</organism>
<dbReference type="SUPFAM" id="SSF53098">
    <property type="entry name" value="Ribonuclease H-like"/>
    <property type="match status" value="1"/>
</dbReference>
<dbReference type="Gene3D" id="3.30.420.10">
    <property type="entry name" value="Ribonuclease H-like superfamily/Ribonuclease H"/>
    <property type="match status" value="1"/>
</dbReference>
<reference evidence="2 3" key="1">
    <citation type="submission" date="2020-01" db="EMBL/GenBank/DDBJ databases">
        <title>Insect and environment-associated Actinomycetes.</title>
        <authorList>
            <person name="Currrie C."/>
            <person name="Chevrette M."/>
            <person name="Carlson C."/>
            <person name="Stubbendieck R."/>
            <person name="Wendt-Pienkowski E."/>
        </authorList>
    </citation>
    <scope>NUCLEOTIDE SEQUENCE [LARGE SCALE GENOMIC DNA]</scope>
    <source>
        <strain evidence="2 3">SID8386</strain>
    </source>
</reference>
<evidence type="ECO:0000313" key="3">
    <source>
        <dbReference type="Proteomes" id="UP000470404"/>
    </source>
</evidence>
<feature type="compositionally biased region" description="Basic residues" evidence="1">
    <location>
        <begin position="39"/>
        <end position="60"/>
    </location>
</feature>
<accession>A0ABX0C3P0</accession>
<evidence type="ECO:0000313" key="2">
    <source>
        <dbReference type="EMBL" id="NEC62346.1"/>
    </source>
</evidence>
<evidence type="ECO:0000256" key="1">
    <source>
        <dbReference type="SAM" id="MobiDB-lite"/>
    </source>
</evidence>
<protein>
    <submittedName>
        <fullName evidence="2">DDE-type integrase/transposase/recombinase</fullName>
    </submittedName>
</protein>
<dbReference type="InterPro" id="IPR012337">
    <property type="entry name" value="RNaseH-like_sf"/>
</dbReference>
<dbReference type="InterPro" id="IPR050900">
    <property type="entry name" value="Transposase_IS3/IS150/IS904"/>
</dbReference>
<comment type="caution">
    <text evidence="2">The sequence shown here is derived from an EMBL/GenBank/DDBJ whole genome shotgun (WGS) entry which is preliminary data.</text>
</comment>
<sequence>MISPAPQQASRPAGAGTTPTSPPGKAGRGHRPGLLPGGRLRHRGSPAHRAGRRRPAHRPRPAPPRTRSGFRSDRGCQYTSAQFNALADEQGVRLSVGRKGQCRDNAVAESFFAISKAELLDRRDWPARAAAHKAVFETSKAASAPPATKQPRVT</sequence>
<dbReference type="EMBL" id="JAAGNC010000212">
    <property type="protein sequence ID" value="NEC62346.1"/>
    <property type="molecule type" value="Genomic_DNA"/>
</dbReference>
<keyword evidence="3" id="KW-1185">Reference proteome</keyword>
<feature type="region of interest" description="Disordered" evidence="1">
    <location>
        <begin position="1"/>
        <end position="75"/>
    </location>
</feature>